<dbReference type="PANTHER" id="PTHR43775">
    <property type="entry name" value="FATTY ACID SYNTHASE"/>
    <property type="match status" value="1"/>
</dbReference>
<comment type="caution">
    <text evidence="3">The sequence shown here is derived from an EMBL/GenBank/DDBJ whole genome shotgun (WGS) entry which is preliminary data.</text>
</comment>
<evidence type="ECO:0000313" key="4">
    <source>
        <dbReference type="Proteomes" id="UP000664169"/>
    </source>
</evidence>
<dbReference type="InterPro" id="IPR014031">
    <property type="entry name" value="Ketoacyl_synth_C"/>
</dbReference>
<dbReference type="InterPro" id="IPR050091">
    <property type="entry name" value="PKS_NRPS_Biosynth_Enz"/>
</dbReference>
<dbReference type="InterPro" id="IPR016039">
    <property type="entry name" value="Thiolase-like"/>
</dbReference>
<keyword evidence="1" id="KW-0808">Transferase</keyword>
<evidence type="ECO:0000256" key="1">
    <source>
        <dbReference type="RuleBase" id="RU003694"/>
    </source>
</evidence>
<comment type="similarity">
    <text evidence="1">Belongs to the thiolase-like superfamily. Beta-ketoacyl-ACP synthases family.</text>
</comment>
<dbReference type="EMBL" id="CAJPDQ010000002">
    <property type="protein sequence ID" value="CAF9905856.1"/>
    <property type="molecule type" value="Genomic_DNA"/>
</dbReference>
<dbReference type="PROSITE" id="PS52004">
    <property type="entry name" value="KS3_2"/>
    <property type="match status" value="1"/>
</dbReference>
<dbReference type="InterPro" id="IPR020841">
    <property type="entry name" value="PKS_Beta-ketoAc_synthase_dom"/>
</dbReference>
<dbReference type="GO" id="GO:0006633">
    <property type="term" value="P:fatty acid biosynthetic process"/>
    <property type="evidence" value="ECO:0007669"/>
    <property type="project" value="TreeGrafter"/>
</dbReference>
<dbReference type="Gene3D" id="3.40.47.10">
    <property type="match status" value="2"/>
</dbReference>
<organism evidence="3 4">
    <name type="scientific">Gomphillus americanus</name>
    <dbReference type="NCBI Taxonomy" id="1940652"/>
    <lineage>
        <taxon>Eukaryota</taxon>
        <taxon>Fungi</taxon>
        <taxon>Dikarya</taxon>
        <taxon>Ascomycota</taxon>
        <taxon>Pezizomycotina</taxon>
        <taxon>Lecanoromycetes</taxon>
        <taxon>OSLEUM clade</taxon>
        <taxon>Ostropomycetidae</taxon>
        <taxon>Ostropales</taxon>
        <taxon>Graphidaceae</taxon>
        <taxon>Gomphilloideae</taxon>
        <taxon>Gomphillus</taxon>
    </lineage>
</organism>
<dbReference type="AlphaFoldDB" id="A0A8H3EN13"/>
<dbReference type="PANTHER" id="PTHR43775:SF50">
    <property type="entry name" value="HIGHLY REDUCING POLYKETIDE SYNTHASE SRDA"/>
    <property type="match status" value="1"/>
</dbReference>
<dbReference type="OrthoDB" id="329835at2759"/>
<evidence type="ECO:0000313" key="3">
    <source>
        <dbReference type="EMBL" id="CAF9905856.1"/>
    </source>
</evidence>
<dbReference type="SUPFAM" id="SSF53901">
    <property type="entry name" value="Thiolase-like"/>
    <property type="match status" value="1"/>
</dbReference>
<dbReference type="GO" id="GO:0044550">
    <property type="term" value="P:secondary metabolite biosynthetic process"/>
    <property type="evidence" value="ECO:0007669"/>
    <property type="project" value="TreeGrafter"/>
</dbReference>
<reference evidence="3" key="1">
    <citation type="submission" date="2021-03" db="EMBL/GenBank/DDBJ databases">
        <authorList>
            <person name="Tagirdzhanova G."/>
        </authorList>
    </citation>
    <scope>NUCLEOTIDE SEQUENCE</scope>
</reference>
<dbReference type="GO" id="GO:0004312">
    <property type="term" value="F:fatty acid synthase activity"/>
    <property type="evidence" value="ECO:0007669"/>
    <property type="project" value="TreeGrafter"/>
</dbReference>
<proteinExistence type="inferred from homology"/>
<dbReference type="Pfam" id="PF02801">
    <property type="entry name" value="Ketoacyl-synt_C"/>
    <property type="match status" value="1"/>
</dbReference>
<dbReference type="InterPro" id="IPR014030">
    <property type="entry name" value="Ketoacyl_synth_N"/>
</dbReference>
<feature type="domain" description="Ketosynthase family 3 (KS3)" evidence="2">
    <location>
        <begin position="6"/>
        <end position="366"/>
    </location>
</feature>
<dbReference type="Pfam" id="PF00109">
    <property type="entry name" value="ketoacyl-synt"/>
    <property type="match status" value="2"/>
</dbReference>
<protein>
    <recommendedName>
        <fullName evidence="2">Ketosynthase family 3 (KS3) domain-containing protein</fullName>
    </recommendedName>
</protein>
<keyword evidence="4" id="KW-1185">Reference proteome</keyword>
<dbReference type="CDD" id="cd00833">
    <property type="entry name" value="PKS"/>
    <property type="match status" value="1"/>
</dbReference>
<dbReference type="Proteomes" id="UP000664169">
    <property type="component" value="Unassembled WGS sequence"/>
</dbReference>
<sequence length="366" mass="39814">MEDWQLESIAVVGMACRLPGSIDGPSNLWDMFREKRSVQTPEVSSSCFNIDVHYHPDLARPGSFKSLDGYFLDGNLEDFDPTFFNMTSVEAVWLDPQRQKMLKVTYECLKSAGLSLESVSGANMAVFVGSFTLHDQHCLFFFGLCNTQCPSRSSSWDCCVAIVGGVNLVLTVDQHMNTAKLGVLSPTSTCHTFDATTHGYRRTEGADALYLKKLSDAIRDGDIIRGVVRSSAANTNDNVNGMDITYPSIKGQERVVREAYTKAQLDSIETAYAECHGTVTTVGDSVDARAISRDLNDTRDLDKPPILGAIKANIGHSGTASGIFAAMKVGMLIENGVIPGVCGLKNLHPAITTDERTVKTNQETLP</sequence>
<name>A0A8H3EN13_9LECA</name>
<dbReference type="SMART" id="SM00825">
    <property type="entry name" value="PKS_KS"/>
    <property type="match status" value="1"/>
</dbReference>
<evidence type="ECO:0000259" key="2">
    <source>
        <dbReference type="PROSITE" id="PS52004"/>
    </source>
</evidence>
<gene>
    <name evidence="3" type="ORF">GOMPHAMPRED_003390</name>
</gene>
<accession>A0A8H3EN13</accession>